<keyword evidence="1" id="KW-0812">Transmembrane</keyword>
<feature type="transmembrane region" description="Helical" evidence="1">
    <location>
        <begin position="14"/>
        <end position="34"/>
    </location>
</feature>
<accession>M9R4N8</accession>
<reference evidence="2 3" key="1">
    <citation type="journal article" date="2013" name="PLoS ONE">
        <title>Poles Apart: Arctic and Antarctic Octadecabacter strains Share High Genome Plasticity and a New Type of Xanthorhodopsin.</title>
        <authorList>
            <person name="Vollmers J."/>
            <person name="Voget S."/>
            <person name="Dietrich S."/>
            <person name="Gollnow K."/>
            <person name="Smits M."/>
            <person name="Meyer K."/>
            <person name="Brinkhoff T."/>
            <person name="Simon M."/>
            <person name="Daniel R."/>
        </authorList>
    </citation>
    <scope>NUCLEOTIDE SEQUENCE [LARGE SCALE GENOMIC DNA]</scope>
    <source>
        <strain evidence="2 3">307</strain>
    </source>
</reference>
<dbReference type="EMBL" id="CP003740">
    <property type="protein sequence ID" value="AGI67177.1"/>
    <property type="molecule type" value="Genomic_DNA"/>
</dbReference>
<sequence length="53" mass="5778">MRLALISNAYPDRIFGAVVILGSFIYVMAARSIAKPLFADPRGPQAFPRDILG</sequence>
<keyword evidence="3" id="KW-1185">Reference proteome</keyword>
<dbReference type="STRING" id="391626.OAN307_c15030"/>
<evidence type="ECO:0000256" key="1">
    <source>
        <dbReference type="SAM" id="Phobius"/>
    </source>
</evidence>
<evidence type="ECO:0000313" key="3">
    <source>
        <dbReference type="Proteomes" id="UP000005307"/>
    </source>
</evidence>
<gene>
    <name evidence="2" type="ORF">OAN307_c15030</name>
</gene>
<organism evidence="2 3">
    <name type="scientific">Octadecabacter antarcticus 307</name>
    <dbReference type="NCBI Taxonomy" id="391626"/>
    <lineage>
        <taxon>Bacteria</taxon>
        <taxon>Pseudomonadati</taxon>
        <taxon>Pseudomonadota</taxon>
        <taxon>Alphaproteobacteria</taxon>
        <taxon>Rhodobacterales</taxon>
        <taxon>Roseobacteraceae</taxon>
        <taxon>Octadecabacter</taxon>
    </lineage>
</organism>
<dbReference type="Proteomes" id="UP000005307">
    <property type="component" value="Chromosome"/>
</dbReference>
<proteinExistence type="predicted"/>
<protein>
    <submittedName>
        <fullName evidence="2">Uncharacterized protein</fullName>
    </submittedName>
</protein>
<dbReference type="HOGENOM" id="CLU_3064100_0_0_5"/>
<dbReference type="AlphaFoldDB" id="M9R4N8"/>
<keyword evidence="1" id="KW-1133">Transmembrane helix</keyword>
<dbReference type="KEGG" id="oat:OAN307_c15030"/>
<evidence type="ECO:0000313" key="2">
    <source>
        <dbReference type="EMBL" id="AGI67177.1"/>
    </source>
</evidence>
<name>M9R4N8_9RHOB</name>
<keyword evidence="1" id="KW-0472">Membrane</keyword>